<dbReference type="GeneID" id="37030228"/>
<organism evidence="18 19">
    <name type="scientific">Jaminaea rosea</name>
    <dbReference type="NCBI Taxonomy" id="1569628"/>
    <lineage>
        <taxon>Eukaryota</taxon>
        <taxon>Fungi</taxon>
        <taxon>Dikarya</taxon>
        <taxon>Basidiomycota</taxon>
        <taxon>Ustilaginomycotina</taxon>
        <taxon>Exobasidiomycetes</taxon>
        <taxon>Microstromatales</taxon>
        <taxon>Microstromatales incertae sedis</taxon>
        <taxon>Jaminaea</taxon>
    </lineage>
</organism>
<keyword evidence="6 18" id="KW-0347">Helicase</keyword>
<dbReference type="GO" id="GO:0031573">
    <property type="term" value="P:mitotic intra-S DNA damage checkpoint signaling"/>
    <property type="evidence" value="ECO:0007669"/>
    <property type="project" value="UniProtKB-ARBA"/>
</dbReference>
<dbReference type="GO" id="GO:0000729">
    <property type="term" value="P:DNA double-strand break processing"/>
    <property type="evidence" value="ECO:0007669"/>
    <property type="project" value="UniProtKB-ARBA"/>
</dbReference>
<evidence type="ECO:0000259" key="17">
    <source>
        <dbReference type="PROSITE" id="PS51194"/>
    </source>
</evidence>
<dbReference type="PANTHER" id="PTHR13710:SF153">
    <property type="entry name" value="RECQ-LIKE DNA HELICASE BLM"/>
    <property type="match status" value="1"/>
</dbReference>
<keyword evidence="4" id="KW-0227">DNA damage</keyword>
<dbReference type="GO" id="GO:0005634">
    <property type="term" value="C:nucleus"/>
    <property type="evidence" value="ECO:0007669"/>
    <property type="project" value="UniProtKB-SubCell"/>
</dbReference>
<dbReference type="EC" id="5.6.2.4" evidence="13"/>
<feature type="compositionally biased region" description="Polar residues" evidence="15">
    <location>
        <begin position="24"/>
        <end position="48"/>
    </location>
</feature>
<dbReference type="GO" id="GO:0043138">
    <property type="term" value="F:3'-5' DNA helicase activity"/>
    <property type="evidence" value="ECO:0007669"/>
    <property type="project" value="UniProtKB-EC"/>
</dbReference>
<keyword evidence="19" id="KW-1185">Reference proteome</keyword>
<keyword evidence="9" id="KW-0234">DNA repair</keyword>
<dbReference type="PROSITE" id="PS51192">
    <property type="entry name" value="HELICASE_ATP_BIND_1"/>
    <property type="match status" value="1"/>
</dbReference>
<dbReference type="PANTHER" id="PTHR13710">
    <property type="entry name" value="DNA HELICASE RECQ FAMILY MEMBER"/>
    <property type="match status" value="1"/>
</dbReference>
<name>A0A316UNJ2_9BASI</name>
<feature type="region of interest" description="Disordered" evidence="15">
    <location>
        <begin position="350"/>
        <end position="403"/>
    </location>
</feature>
<dbReference type="AlphaFoldDB" id="A0A316UNJ2"/>
<dbReference type="PROSITE" id="PS51194">
    <property type="entry name" value="HELICASE_CTER"/>
    <property type="match status" value="1"/>
</dbReference>
<evidence type="ECO:0000256" key="10">
    <source>
        <dbReference type="ARBA" id="ARBA00023235"/>
    </source>
</evidence>
<feature type="region of interest" description="Disordered" evidence="15">
    <location>
        <begin position="978"/>
        <end position="997"/>
    </location>
</feature>
<feature type="compositionally biased region" description="Pro residues" evidence="15">
    <location>
        <begin position="260"/>
        <end position="270"/>
    </location>
</feature>
<feature type="region of interest" description="Disordered" evidence="15">
    <location>
        <begin position="1"/>
        <end position="141"/>
    </location>
</feature>
<dbReference type="STRING" id="1569628.A0A316UNJ2"/>
<feature type="region of interest" description="Disordered" evidence="15">
    <location>
        <begin position="198"/>
        <end position="329"/>
    </location>
</feature>
<keyword evidence="5" id="KW-0378">Hydrolase</keyword>
<dbReference type="GO" id="GO:0000724">
    <property type="term" value="P:double-strand break repair via homologous recombination"/>
    <property type="evidence" value="ECO:0007669"/>
    <property type="project" value="TreeGrafter"/>
</dbReference>
<dbReference type="Pfam" id="PF00271">
    <property type="entry name" value="Helicase_C"/>
    <property type="match status" value="1"/>
</dbReference>
<comment type="catalytic activity">
    <reaction evidence="12">
        <text>Couples ATP hydrolysis with the unwinding of duplex DNA by translocating in the 3'-5' direction.</text>
        <dbReference type="EC" id="5.6.2.4"/>
    </reaction>
</comment>
<feature type="compositionally biased region" description="Basic and acidic residues" evidence="15">
    <location>
        <begin position="300"/>
        <end position="317"/>
    </location>
</feature>
<dbReference type="RefSeq" id="XP_025360543.1">
    <property type="nucleotide sequence ID" value="XM_025508405.1"/>
</dbReference>
<dbReference type="Gene3D" id="1.10.10.10">
    <property type="entry name" value="Winged helix-like DNA-binding domain superfamily/Winged helix DNA-binding domain"/>
    <property type="match status" value="1"/>
</dbReference>
<dbReference type="InterPro" id="IPR018982">
    <property type="entry name" value="RQC_domain"/>
</dbReference>
<comment type="subcellular location">
    <subcellularLocation>
        <location evidence="1">Nucleus</location>
    </subcellularLocation>
</comment>
<dbReference type="FunFam" id="3.40.50.300:FF:000340">
    <property type="entry name" value="Bloom syndrome, RecQ helicase"/>
    <property type="match status" value="1"/>
</dbReference>
<reference evidence="18 19" key="1">
    <citation type="journal article" date="2018" name="Mol. Biol. Evol.">
        <title>Broad Genomic Sampling Reveals a Smut Pathogenic Ancestry of the Fungal Clade Ustilaginomycotina.</title>
        <authorList>
            <person name="Kijpornyongpan T."/>
            <person name="Mondo S.J."/>
            <person name="Barry K."/>
            <person name="Sandor L."/>
            <person name="Lee J."/>
            <person name="Lipzen A."/>
            <person name="Pangilinan J."/>
            <person name="LaButti K."/>
            <person name="Hainaut M."/>
            <person name="Henrissat B."/>
            <person name="Grigoriev I.V."/>
            <person name="Spatafora J.W."/>
            <person name="Aime M.C."/>
        </authorList>
    </citation>
    <scope>NUCLEOTIDE SEQUENCE [LARGE SCALE GENOMIC DNA]</scope>
    <source>
        <strain evidence="18 19">MCA 5214</strain>
    </source>
</reference>
<dbReference type="Pfam" id="PF00270">
    <property type="entry name" value="DEAD"/>
    <property type="match status" value="1"/>
</dbReference>
<protein>
    <recommendedName>
        <fullName evidence="13">DNA 3'-5' helicase</fullName>
        <ecNumber evidence="13">5.6.2.4</ecNumber>
    </recommendedName>
</protein>
<keyword evidence="11" id="KW-0539">Nucleus</keyword>
<keyword evidence="3" id="KW-0547">Nucleotide-binding</keyword>
<dbReference type="FunFam" id="3.40.50.300:FF:000296">
    <property type="entry name" value="ATP-dependent DNA helicase RecQ"/>
    <property type="match status" value="1"/>
</dbReference>
<evidence type="ECO:0000256" key="15">
    <source>
        <dbReference type="SAM" id="MobiDB-lite"/>
    </source>
</evidence>
<dbReference type="NCBIfam" id="TIGR00614">
    <property type="entry name" value="recQ_fam"/>
    <property type="match status" value="1"/>
</dbReference>
<dbReference type="SMART" id="SM00487">
    <property type="entry name" value="DEXDc"/>
    <property type="match status" value="1"/>
</dbReference>
<evidence type="ECO:0000256" key="4">
    <source>
        <dbReference type="ARBA" id="ARBA00022763"/>
    </source>
</evidence>
<evidence type="ECO:0000256" key="5">
    <source>
        <dbReference type="ARBA" id="ARBA00022801"/>
    </source>
</evidence>
<feature type="compositionally biased region" description="Low complexity" evidence="15">
    <location>
        <begin position="368"/>
        <end position="389"/>
    </location>
</feature>
<evidence type="ECO:0000256" key="1">
    <source>
        <dbReference type="ARBA" id="ARBA00004123"/>
    </source>
</evidence>
<evidence type="ECO:0000256" key="6">
    <source>
        <dbReference type="ARBA" id="ARBA00022806"/>
    </source>
</evidence>
<dbReference type="Pfam" id="PF09382">
    <property type="entry name" value="RQC"/>
    <property type="match status" value="1"/>
</dbReference>
<evidence type="ECO:0000256" key="3">
    <source>
        <dbReference type="ARBA" id="ARBA00022741"/>
    </source>
</evidence>
<feature type="compositionally biased region" description="Low complexity" evidence="15">
    <location>
        <begin position="87"/>
        <end position="123"/>
    </location>
</feature>
<dbReference type="SUPFAM" id="SSF52540">
    <property type="entry name" value="P-loop containing nucleoside triphosphate hydrolases"/>
    <property type="match status" value="1"/>
</dbReference>
<dbReference type="CDD" id="cd18794">
    <property type="entry name" value="SF2_C_RecQ"/>
    <property type="match status" value="1"/>
</dbReference>
<dbReference type="Proteomes" id="UP000245884">
    <property type="component" value="Unassembled WGS sequence"/>
</dbReference>
<proteinExistence type="inferred from homology"/>
<dbReference type="InterPro" id="IPR001650">
    <property type="entry name" value="Helicase_C-like"/>
</dbReference>
<evidence type="ECO:0000256" key="9">
    <source>
        <dbReference type="ARBA" id="ARBA00023204"/>
    </source>
</evidence>
<dbReference type="EMBL" id="KZ819673">
    <property type="protein sequence ID" value="PWN25931.1"/>
    <property type="molecule type" value="Genomic_DNA"/>
</dbReference>
<dbReference type="GO" id="GO:0016787">
    <property type="term" value="F:hydrolase activity"/>
    <property type="evidence" value="ECO:0007669"/>
    <property type="project" value="UniProtKB-KW"/>
</dbReference>
<feature type="region of interest" description="Disordered" evidence="15">
    <location>
        <begin position="1004"/>
        <end position="1041"/>
    </location>
</feature>
<feature type="domain" description="Helicase ATP-binding" evidence="16">
    <location>
        <begin position="446"/>
        <end position="625"/>
    </location>
</feature>
<comment type="similarity">
    <text evidence="2">Belongs to the helicase family. RecQ subfamily.</text>
</comment>
<evidence type="ECO:0000256" key="7">
    <source>
        <dbReference type="ARBA" id="ARBA00022840"/>
    </source>
</evidence>
<dbReference type="GO" id="GO:0005737">
    <property type="term" value="C:cytoplasm"/>
    <property type="evidence" value="ECO:0007669"/>
    <property type="project" value="TreeGrafter"/>
</dbReference>
<feature type="region of interest" description="Disordered" evidence="15">
    <location>
        <begin position="1121"/>
        <end position="1213"/>
    </location>
</feature>
<evidence type="ECO:0000256" key="2">
    <source>
        <dbReference type="ARBA" id="ARBA00005446"/>
    </source>
</evidence>
<feature type="domain" description="Helicase C-terminal" evidence="17">
    <location>
        <begin position="648"/>
        <end position="797"/>
    </location>
</feature>
<evidence type="ECO:0000313" key="19">
    <source>
        <dbReference type="Proteomes" id="UP000245884"/>
    </source>
</evidence>
<dbReference type="PROSITE" id="PS00690">
    <property type="entry name" value="DEAH_ATP_HELICASE"/>
    <property type="match status" value="1"/>
</dbReference>
<comment type="catalytic activity">
    <reaction evidence="14">
        <text>ATP + H2O = ADP + phosphate + H(+)</text>
        <dbReference type="Rhea" id="RHEA:13065"/>
        <dbReference type="ChEBI" id="CHEBI:15377"/>
        <dbReference type="ChEBI" id="CHEBI:15378"/>
        <dbReference type="ChEBI" id="CHEBI:30616"/>
        <dbReference type="ChEBI" id="CHEBI:43474"/>
        <dbReference type="ChEBI" id="CHEBI:456216"/>
    </reaction>
</comment>
<dbReference type="InterPro" id="IPR036388">
    <property type="entry name" value="WH-like_DNA-bd_sf"/>
</dbReference>
<gene>
    <name evidence="18" type="ORF">BDZ90DRAFT_261715</name>
</gene>
<keyword evidence="8" id="KW-0238">DNA-binding</keyword>
<dbReference type="GO" id="GO:0003677">
    <property type="term" value="F:DNA binding"/>
    <property type="evidence" value="ECO:0007669"/>
    <property type="project" value="UniProtKB-KW"/>
</dbReference>
<dbReference type="InterPro" id="IPR014001">
    <property type="entry name" value="Helicase_ATP-bd"/>
</dbReference>
<evidence type="ECO:0000259" key="16">
    <source>
        <dbReference type="PROSITE" id="PS51192"/>
    </source>
</evidence>
<dbReference type="GO" id="GO:0009378">
    <property type="term" value="F:four-way junction helicase activity"/>
    <property type="evidence" value="ECO:0007669"/>
    <property type="project" value="TreeGrafter"/>
</dbReference>
<keyword evidence="10" id="KW-0413">Isomerase</keyword>
<evidence type="ECO:0000256" key="12">
    <source>
        <dbReference type="ARBA" id="ARBA00034617"/>
    </source>
</evidence>
<dbReference type="SUPFAM" id="SSF46785">
    <property type="entry name" value="Winged helix' DNA-binding domain"/>
    <property type="match status" value="1"/>
</dbReference>
<feature type="compositionally biased region" description="Low complexity" evidence="15">
    <location>
        <begin position="1196"/>
        <end position="1213"/>
    </location>
</feature>
<evidence type="ECO:0000256" key="8">
    <source>
        <dbReference type="ARBA" id="ARBA00023125"/>
    </source>
</evidence>
<dbReference type="GO" id="GO:0006260">
    <property type="term" value="P:DNA replication"/>
    <property type="evidence" value="ECO:0007669"/>
    <property type="project" value="InterPro"/>
</dbReference>
<feature type="compositionally biased region" description="Pro residues" evidence="15">
    <location>
        <begin position="210"/>
        <end position="222"/>
    </location>
</feature>
<dbReference type="SMART" id="SM00956">
    <property type="entry name" value="RQC"/>
    <property type="match status" value="1"/>
</dbReference>
<dbReference type="GO" id="GO:0031422">
    <property type="term" value="C:RecQ family helicase-topoisomerase III complex"/>
    <property type="evidence" value="ECO:0007669"/>
    <property type="project" value="UniProtKB-ARBA"/>
</dbReference>
<dbReference type="Pfam" id="PF16124">
    <property type="entry name" value="RecQ_Zn_bind"/>
    <property type="match status" value="1"/>
</dbReference>
<sequence length="1213" mass="132632">MTGDDGRDDDGSVRNAQEEDSFEGSATAQGSNKENDASQVKSIASSGTRRIVKPDPDDDDDDIVFQVIATPPARPETSRASENQPPSAVNAASSSRVVVGRLNGNGPSSSSSDSRSSNPPSSGMMPPASVTSSGDFLEDKSTDDLNAMLMANLQRKDKVNEQLIELMEGNAPPGTDPEWLKSSRQFLTARIEHIKKILAERGSASFPGSSQPPQPAQPPRELSPPQISAAAPIHRSQQQRSTSSMNRHHTFDRPTEQRPSPSPPTPPPPASARRTGSSAKRFVPSLPSAGPVRSPQPRAPVERIRAADYSHHEKGLGPDEQGDDADFTNLDSAFFDDDEEALMAEIQGEEEALNRASTSRVQFDSRRPQPGSSGSGAGPAAAAGAARSPVSHRTTLKRHHEGNAEVAKKRVSMREQMNYVWSRDVAKALRRTFKLHEFRNNQLEAINATLNGEDVFCLMPTGGGKSLCYQLPALIDSGRTQGVTIVISPLLSLIHDQVRHLLDKTIPALMLTGDMAVSKREFALQELFSKQVTTRLLYLTPEFVGRSRQATDIFTSLHRKKLLARFVIDEAHCVSQWGHDFRPDYQTLGKLRQDYPGIPVMAMTATANDRVKTDVVSSLGIKGCRVLEQSFNRANLRYEVRDKNAKTVIADIAKFIQTSHRNQCGIVYCLSRRACEEVAERLKRDHNLQAQHYHAALSKQDRLAIQESWQAGEFRIIVATIAFGMGIDKGDVRFVVHHTLPQSLEGYYQETGRAGRDGKSSTCVLFFNHRDTNSIKQMIDKDEKTKEQKEQQHSNLRRVVAYCMNKSDCRRSQVLQYFGEVFPSESCHHTCDNCCNAAKNHQAAMLQDLTDQARQAAEMVRDLNQRSRSGAKSGWTMLHFVDVFRGSQSRAVRDSGHHSHKWAGAGSTMNRGDVERLFQHLTVREVFNERSEVNAMGFANAYLELGPGAEALFKGETKVELSVQRPTAPVTATLQAANRKAAANSRGTAPMARGRVGDDFDFEDEEEEQPYDAWDITNVDLSPSPGPPAGGGGGNDRLFPPRGMLERSASFEALHPRGLTRPSRTNAASGLAWANAGGARSNNIRDLNRTTTSNAVGRAMAIEIADEEEDDVVFDDDFEPDCQPPQQRGRLNIASTTSRNGVRNGGNDVDLSRFANHDVDTNGTTRAAKRGRASDPSPSNGRHATGGGGASIAHMPLPGRGRAGGPAKRSAAF</sequence>
<dbReference type="OrthoDB" id="10261556at2759"/>
<dbReference type="InterPro" id="IPR036390">
    <property type="entry name" value="WH_DNA-bd_sf"/>
</dbReference>
<dbReference type="FunFam" id="1.10.10.10:FF:000495">
    <property type="entry name" value="RecQ family helicase MusN"/>
    <property type="match status" value="1"/>
</dbReference>
<dbReference type="InterPro" id="IPR002464">
    <property type="entry name" value="DNA/RNA_helicase_DEAH_CS"/>
</dbReference>
<dbReference type="GO" id="GO:0005524">
    <property type="term" value="F:ATP binding"/>
    <property type="evidence" value="ECO:0007669"/>
    <property type="project" value="UniProtKB-KW"/>
</dbReference>
<evidence type="ECO:0000256" key="14">
    <source>
        <dbReference type="ARBA" id="ARBA00049360"/>
    </source>
</evidence>
<keyword evidence="7" id="KW-0067">ATP-binding</keyword>
<dbReference type="CDD" id="cd17920">
    <property type="entry name" value="DEXHc_RecQ"/>
    <property type="match status" value="1"/>
</dbReference>
<accession>A0A316UNJ2</accession>
<dbReference type="InterPro" id="IPR027417">
    <property type="entry name" value="P-loop_NTPase"/>
</dbReference>
<evidence type="ECO:0000313" key="18">
    <source>
        <dbReference type="EMBL" id="PWN25931.1"/>
    </source>
</evidence>
<dbReference type="Gene3D" id="3.40.50.300">
    <property type="entry name" value="P-loop containing nucleotide triphosphate hydrolases"/>
    <property type="match status" value="2"/>
</dbReference>
<dbReference type="InterPro" id="IPR004589">
    <property type="entry name" value="DNA_helicase_ATP-dep_RecQ"/>
</dbReference>
<dbReference type="InterPro" id="IPR032284">
    <property type="entry name" value="RecQ_Zn-bd"/>
</dbReference>
<feature type="compositionally biased region" description="Polar residues" evidence="15">
    <location>
        <begin position="235"/>
        <end position="245"/>
    </location>
</feature>
<evidence type="ECO:0000256" key="13">
    <source>
        <dbReference type="ARBA" id="ARBA00034808"/>
    </source>
</evidence>
<dbReference type="InterPro" id="IPR011545">
    <property type="entry name" value="DEAD/DEAH_box_helicase_dom"/>
</dbReference>
<evidence type="ECO:0000256" key="11">
    <source>
        <dbReference type="ARBA" id="ARBA00023242"/>
    </source>
</evidence>
<dbReference type="SMART" id="SM00490">
    <property type="entry name" value="HELICc"/>
    <property type="match status" value="1"/>
</dbReference>